<accession>A0A1N7S0Y6</accession>
<dbReference type="AlphaFoldDB" id="A0A1N7S0Y6"/>
<gene>
    <name evidence="1" type="ORF">BN2475_270212</name>
</gene>
<dbReference type="Proteomes" id="UP000187012">
    <property type="component" value="Unassembled WGS sequence"/>
</dbReference>
<protein>
    <submittedName>
        <fullName evidence="1">Uncharacterized protein</fullName>
    </submittedName>
</protein>
<sequence length="47" mass="5401">MRKALKSRTASDFSAVHSIRASSVKNYERPFTKFRFALNWHASPDST</sequence>
<keyword evidence="2" id="KW-1185">Reference proteome</keyword>
<reference evidence="1 2" key="1">
    <citation type="submission" date="2016-12" db="EMBL/GenBank/DDBJ databases">
        <authorList>
            <person name="Song W.-J."/>
            <person name="Kurnit D.M."/>
        </authorList>
    </citation>
    <scope>NUCLEOTIDE SEQUENCE [LARGE SCALE GENOMIC DNA]</scope>
    <source>
        <strain evidence="1 2">STM7296</strain>
    </source>
</reference>
<proteinExistence type="predicted"/>
<evidence type="ECO:0000313" key="1">
    <source>
        <dbReference type="EMBL" id="SIT41004.1"/>
    </source>
</evidence>
<name>A0A1N7S0Y6_9BURK</name>
<evidence type="ECO:0000313" key="2">
    <source>
        <dbReference type="Proteomes" id="UP000187012"/>
    </source>
</evidence>
<organism evidence="1 2">
    <name type="scientific">Paraburkholderia ribeironis</name>
    <dbReference type="NCBI Taxonomy" id="1247936"/>
    <lineage>
        <taxon>Bacteria</taxon>
        <taxon>Pseudomonadati</taxon>
        <taxon>Pseudomonadota</taxon>
        <taxon>Betaproteobacteria</taxon>
        <taxon>Burkholderiales</taxon>
        <taxon>Burkholderiaceae</taxon>
        <taxon>Paraburkholderia</taxon>
    </lineage>
</organism>
<dbReference type="STRING" id="1247936.BN2475_270212"/>
<dbReference type="EMBL" id="CYGX02000027">
    <property type="protein sequence ID" value="SIT41004.1"/>
    <property type="molecule type" value="Genomic_DNA"/>
</dbReference>